<dbReference type="OrthoDB" id="360923at2759"/>
<comment type="caution">
    <text evidence="3">The sequence shown here is derived from an EMBL/GenBank/DDBJ whole genome shotgun (WGS) entry which is preliminary data.</text>
</comment>
<dbReference type="GO" id="GO:0006614">
    <property type="term" value="P:SRP-dependent cotranslational protein targeting to membrane"/>
    <property type="evidence" value="ECO:0007669"/>
    <property type="project" value="InterPro"/>
</dbReference>
<dbReference type="GO" id="GO:0005786">
    <property type="term" value="C:signal recognition particle, endoplasmic reticulum targeting"/>
    <property type="evidence" value="ECO:0007669"/>
    <property type="project" value="TreeGrafter"/>
</dbReference>
<gene>
    <name evidence="3" type="ORF">E3P90_01268</name>
</gene>
<feature type="compositionally biased region" description="Low complexity" evidence="1">
    <location>
        <begin position="80"/>
        <end position="111"/>
    </location>
</feature>
<evidence type="ECO:0000313" key="4">
    <source>
        <dbReference type="Proteomes" id="UP000306954"/>
    </source>
</evidence>
<proteinExistence type="predicted"/>
<feature type="compositionally biased region" description="Basic residues" evidence="1">
    <location>
        <begin position="117"/>
        <end position="126"/>
    </location>
</feature>
<feature type="domain" description="SRP9" evidence="2">
    <location>
        <begin position="4"/>
        <end position="71"/>
    </location>
</feature>
<evidence type="ECO:0000259" key="2">
    <source>
        <dbReference type="Pfam" id="PF05486"/>
    </source>
</evidence>
<dbReference type="SUPFAM" id="SSF54762">
    <property type="entry name" value="Signal recognition particle alu RNA binding heterodimer, SRP9/14"/>
    <property type="match status" value="1"/>
</dbReference>
<protein>
    <recommendedName>
        <fullName evidence="2">SRP9 domain-containing protein</fullName>
    </recommendedName>
</protein>
<evidence type="ECO:0000313" key="3">
    <source>
        <dbReference type="EMBL" id="TIB14331.1"/>
    </source>
</evidence>
<dbReference type="PANTHER" id="PTHR12834:SF12">
    <property type="entry name" value="SIGNAL RECOGNITION PARTICLE 9 KDA PROTEIN"/>
    <property type="match status" value="1"/>
</dbReference>
<evidence type="ECO:0000256" key="1">
    <source>
        <dbReference type="SAM" id="MobiDB-lite"/>
    </source>
</evidence>
<dbReference type="AlphaFoldDB" id="A0A4T0FU90"/>
<sequence>MVNVKSWKEYQKRSIELFSDNPKKYRYCVKWRAAKKDLVVKSTNDHLCLKYKTQSASILNRFLSFNRKLGFLMSDTEDFQIQQPESQPQSQPQSQSQSQSRPPQLHPHSPSDSPSTKNKKKNKKKK</sequence>
<name>A0A4T0FU90_WALIC</name>
<reference evidence="3 4" key="1">
    <citation type="submission" date="2019-03" db="EMBL/GenBank/DDBJ databases">
        <title>Sequencing 23 genomes of Wallemia ichthyophaga.</title>
        <authorList>
            <person name="Gostincar C."/>
        </authorList>
    </citation>
    <scope>NUCLEOTIDE SEQUENCE [LARGE SCALE GENOMIC DNA]</scope>
    <source>
        <strain evidence="3 4">EXF-8621</strain>
    </source>
</reference>
<dbReference type="Proteomes" id="UP000306954">
    <property type="component" value="Unassembled WGS sequence"/>
</dbReference>
<dbReference type="GO" id="GO:0008312">
    <property type="term" value="F:7S RNA binding"/>
    <property type="evidence" value="ECO:0007669"/>
    <property type="project" value="InterPro"/>
</dbReference>
<dbReference type="Pfam" id="PF05486">
    <property type="entry name" value="SRP9-21"/>
    <property type="match status" value="1"/>
</dbReference>
<organism evidence="3 4">
    <name type="scientific">Wallemia ichthyophaga</name>
    <dbReference type="NCBI Taxonomy" id="245174"/>
    <lineage>
        <taxon>Eukaryota</taxon>
        <taxon>Fungi</taxon>
        <taxon>Dikarya</taxon>
        <taxon>Basidiomycota</taxon>
        <taxon>Wallemiomycotina</taxon>
        <taxon>Wallemiomycetes</taxon>
        <taxon>Wallemiales</taxon>
        <taxon>Wallemiaceae</taxon>
        <taxon>Wallemia</taxon>
    </lineage>
</organism>
<dbReference type="InterPro" id="IPR009018">
    <property type="entry name" value="Signal_recog_particle_SRP9/14"/>
</dbReference>
<dbReference type="PANTHER" id="PTHR12834">
    <property type="entry name" value="SIGNAL RECOGNITION PARTICLE 9 KDA PROTEIN"/>
    <property type="match status" value="1"/>
</dbReference>
<feature type="region of interest" description="Disordered" evidence="1">
    <location>
        <begin position="76"/>
        <end position="126"/>
    </location>
</feature>
<accession>A0A4T0FU90</accession>
<dbReference type="OMA" id="NTRYCVK"/>
<dbReference type="Gene3D" id="3.30.720.10">
    <property type="entry name" value="Signal recognition particle alu RNA binding heterodimer, srp9/1"/>
    <property type="match status" value="1"/>
</dbReference>
<dbReference type="EMBL" id="SPOF01000011">
    <property type="protein sequence ID" value="TIB14331.1"/>
    <property type="molecule type" value="Genomic_DNA"/>
</dbReference>
<dbReference type="InterPro" id="IPR039432">
    <property type="entry name" value="SRP9_dom"/>
</dbReference>
<dbReference type="InterPro" id="IPR039914">
    <property type="entry name" value="SRP9-like"/>
</dbReference>